<dbReference type="InterPro" id="IPR000182">
    <property type="entry name" value="GNAT_dom"/>
</dbReference>
<dbReference type="GO" id="GO:0016747">
    <property type="term" value="F:acyltransferase activity, transferring groups other than amino-acyl groups"/>
    <property type="evidence" value="ECO:0007669"/>
    <property type="project" value="InterPro"/>
</dbReference>
<sequence length="237" mass="26567">MTSRYDYSVMPCNLKVISANRSHVDAVVQIHLDAFKGFFLESLGRRFLRELYRGFIVEPSGICLVAISIDGIVTGFVAGTIQPEGFFRRLLQRRGFAFLWAGAASFLRHPIRVGRKFVFAIHYRGEKPTNVSSAALLSSIGVAPEAKGKGIGRALLASFCEETRKAGVLNIFLTTDRDNNELVNTFYRVNGFQLNSSFLKERDRWMNLYSRSCAEIDQDIKEISTNIIYSLGSSSKC</sequence>
<organism evidence="3 4">
    <name type="scientific">Alloacidobacterium dinghuense</name>
    <dbReference type="NCBI Taxonomy" id="2763107"/>
    <lineage>
        <taxon>Bacteria</taxon>
        <taxon>Pseudomonadati</taxon>
        <taxon>Acidobacteriota</taxon>
        <taxon>Terriglobia</taxon>
        <taxon>Terriglobales</taxon>
        <taxon>Acidobacteriaceae</taxon>
        <taxon>Alloacidobacterium</taxon>
    </lineage>
</organism>
<feature type="domain" description="N-acetyltransferase" evidence="2">
    <location>
        <begin position="14"/>
        <end position="211"/>
    </location>
</feature>
<keyword evidence="1" id="KW-0472">Membrane</keyword>
<evidence type="ECO:0000259" key="2">
    <source>
        <dbReference type="PROSITE" id="PS51186"/>
    </source>
</evidence>
<dbReference type="AlphaFoldDB" id="A0A7G8BE10"/>
<keyword evidence="1" id="KW-1133">Transmembrane helix</keyword>
<protein>
    <submittedName>
        <fullName evidence="3">GNAT family N-acetyltransferase</fullName>
    </submittedName>
</protein>
<proteinExistence type="predicted"/>
<dbReference type="EMBL" id="CP060394">
    <property type="protein sequence ID" value="QNI30780.1"/>
    <property type="molecule type" value="Genomic_DNA"/>
</dbReference>
<reference evidence="3 4" key="1">
    <citation type="submission" date="2020-08" db="EMBL/GenBank/DDBJ databases">
        <title>Edaphobacter telluris sp. nov. and Acidobacterium dinghuensis sp. nov., two acidobacteria isolated from forest soil.</title>
        <authorList>
            <person name="Fu J."/>
            <person name="Qiu L."/>
        </authorList>
    </citation>
    <scope>NUCLEOTIDE SEQUENCE [LARGE SCALE GENOMIC DNA]</scope>
    <source>
        <strain evidence="3">4Y35</strain>
    </source>
</reference>
<keyword evidence="3" id="KW-0808">Transferase</keyword>
<dbReference type="KEGG" id="adin:H7849_16845"/>
<evidence type="ECO:0000256" key="1">
    <source>
        <dbReference type="SAM" id="Phobius"/>
    </source>
</evidence>
<dbReference type="Pfam" id="PF00583">
    <property type="entry name" value="Acetyltransf_1"/>
    <property type="match status" value="1"/>
</dbReference>
<dbReference type="Proteomes" id="UP000515312">
    <property type="component" value="Chromosome"/>
</dbReference>
<gene>
    <name evidence="3" type="ORF">H7849_16845</name>
</gene>
<dbReference type="CDD" id="cd04301">
    <property type="entry name" value="NAT_SF"/>
    <property type="match status" value="1"/>
</dbReference>
<dbReference type="InterPro" id="IPR016181">
    <property type="entry name" value="Acyl_CoA_acyltransferase"/>
</dbReference>
<keyword evidence="1" id="KW-0812">Transmembrane</keyword>
<dbReference type="PROSITE" id="PS51186">
    <property type="entry name" value="GNAT"/>
    <property type="match status" value="1"/>
</dbReference>
<dbReference type="SUPFAM" id="SSF55729">
    <property type="entry name" value="Acyl-CoA N-acyltransferases (Nat)"/>
    <property type="match status" value="1"/>
</dbReference>
<keyword evidence="4" id="KW-1185">Reference proteome</keyword>
<accession>A0A7G8BE10</accession>
<dbReference type="Gene3D" id="3.40.630.30">
    <property type="match status" value="1"/>
</dbReference>
<name>A0A7G8BE10_9BACT</name>
<dbReference type="RefSeq" id="WP_186740886.1">
    <property type="nucleotide sequence ID" value="NZ_CP060394.1"/>
</dbReference>
<feature type="transmembrane region" description="Helical" evidence="1">
    <location>
        <begin position="55"/>
        <end position="78"/>
    </location>
</feature>
<evidence type="ECO:0000313" key="4">
    <source>
        <dbReference type="Proteomes" id="UP000515312"/>
    </source>
</evidence>
<evidence type="ECO:0000313" key="3">
    <source>
        <dbReference type="EMBL" id="QNI30780.1"/>
    </source>
</evidence>